<protein>
    <submittedName>
        <fullName evidence="2">Uncharacterized protein</fullName>
    </submittedName>
</protein>
<sequence>MGPAGKFLDIRQGDRTIEDYAGDFVEMARQSATEKTCLMVIFWGGLADPFKSMMPYWAPEESLEDYINLALQLSGSAFRVELAAEPATEAAIKGASEASSAAPSTSSPLPERPGLIRCVQEPPLIILPAHMRPAGKFLDIRQGDRTIEDYAGDFVEMARQSATEKTCLMVIFWGGLADPFKSMMPYWAPEESLEDYINLALQLSGSAFRVELAAEPATEAAIKGVRGLVCRTQYLQPAPRASRADTLRAGTPLIPHRIAAGDELRAAHALKAQLWWKRGTKTAERRKLLNQLLSTARRVNDYALLCVGSLFPVGVVEEERDIASMPVMVAAKFSQPQAPGH</sequence>
<accession>A0A7J6CAP1</accession>
<name>A0A7J6CAP1_9TELE</name>
<evidence type="ECO:0000313" key="3">
    <source>
        <dbReference type="Proteomes" id="UP000579812"/>
    </source>
</evidence>
<feature type="compositionally biased region" description="Low complexity" evidence="1">
    <location>
        <begin position="95"/>
        <end position="107"/>
    </location>
</feature>
<feature type="region of interest" description="Disordered" evidence="1">
    <location>
        <begin position="94"/>
        <end position="113"/>
    </location>
</feature>
<proteinExistence type="predicted"/>
<gene>
    <name evidence="2" type="ORF">G5714_015243</name>
</gene>
<keyword evidence="3" id="KW-1185">Reference proteome</keyword>
<organism evidence="2 3">
    <name type="scientific">Onychostoma macrolepis</name>
    <dbReference type="NCBI Taxonomy" id="369639"/>
    <lineage>
        <taxon>Eukaryota</taxon>
        <taxon>Metazoa</taxon>
        <taxon>Chordata</taxon>
        <taxon>Craniata</taxon>
        <taxon>Vertebrata</taxon>
        <taxon>Euteleostomi</taxon>
        <taxon>Actinopterygii</taxon>
        <taxon>Neopterygii</taxon>
        <taxon>Teleostei</taxon>
        <taxon>Ostariophysi</taxon>
        <taxon>Cypriniformes</taxon>
        <taxon>Cyprinidae</taxon>
        <taxon>Acrossocheilinae</taxon>
        <taxon>Onychostoma</taxon>
    </lineage>
</organism>
<dbReference type="AlphaFoldDB" id="A0A7J6CAP1"/>
<evidence type="ECO:0000256" key="1">
    <source>
        <dbReference type="SAM" id="MobiDB-lite"/>
    </source>
</evidence>
<comment type="caution">
    <text evidence="2">The sequence shown here is derived from an EMBL/GenBank/DDBJ whole genome shotgun (WGS) entry which is preliminary data.</text>
</comment>
<evidence type="ECO:0000313" key="2">
    <source>
        <dbReference type="EMBL" id="KAF4104256.1"/>
    </source>
</evidence>
<dbReference type="Proteomes" id="UP000579812">
    <property type="component" value="Unassembled WGS sequence"/>
</dbReference>
<dbReference type="EMBL" id="JAAMOB010000015">
    <property type="protein sequence ID" value="KAF4104256.1"/>
    <property type="molecule type" value="Genomic_DNA"/>
</dbReference>
<reference evidence="2 3" key="1">
    <citation type="submission" date="2020-04" db="EMBL/GenBank/DDBJ databases">
        <title>Chromosome-level genome assembly of a cyprinid fish Onychostoma macrolepis by integration of Nanopore Sequencing, Bionano and Hi-C technology.</title>
        <authorList>
            <person name="Wang D."/>
        </authorList>
    </citation>
    <scope>NUCLEOTIDE SEQUENCE [LARGE SCALE GENOMIC DNA]</scope>
    <source>
        <strain evidence="2">SWU-2019</strain>
        <tissue evidence="2">Muscle</tissue>
    </source>
</reference>